<dbReference type="Proteomes" id="UP001056374">
    <property type="component" value="Chromosome"/>
</dbReference>
<keyword evidence="1" id="KW-1133">Transmembrane helix</keyword>
<sequence>MVSLGLRALVLAAAVWVLVRCWSSVEEQHRATVVYRNAPVCAAGQASGDPSHPCVEQSAARIVDKSSYQTCNGDGNNGVSCVNQYVVTVRYARGTGAVPAKSPMYQSVHEGDAVTVRLWGDAVVRMEAHGRTETYDSPAELSLLRELCLACIALGVAMVVLVPRLLPPFLMGAAPLLAVPVVGITNGLLVGSLALWQWILFVAMGVAGLVVLIVLFGED</sequence>
<keyword evidence="3" id="KW-1185">Reference proteome</keyword>
<evidence type="ECO:0000313" key="3">
    <source>
        <dbReference type="Proteomes" id="UP001056374"/>
    </source>
</evidence>
<reference evidence="2" key="1">
    <citation type="submission" date="2022-06" db="EMBL/GenBank/DDBJ databases">
        <title>Complete genome sequence of soil microorganisms Streptomyces sp. Qhu-M197 isolated from Alpine meadows habitats on the Tibetan Plateau.</title>
        <authorList>
            <person name="Zhang B."/>
            <person name="Xiang X."/>
            <person name="Fan J."/>
        </authorList>
    </citation>
    <scope>NUCLEOTIDE SEQUENCE</scope>
    <source>
        <strain evidence="2">Qhu-M197</strain>
    </source>
</reference>
<accession>A0ABY4Z9N1</accession>
<protein>
    <recommendedName>
        <fullName evidence="4">DUF3592 domain-containing protein</fullName>
    </recommendedName>
</protein>
<feature type="transmembrane region" description="Helical" evidence="1">
    <location>
        <begin position="195"/>
        <end position="216"/>
    </location>
</feature>
<keyword evidence="1" id="KW-0812">Transmembrane</keyword>
<feature type="transmembrane region" description="Helical" evidence="1">
    <location>
        <begin position="169"/>
        <end position="189"/>
    </location>
</feature>
<evidence type="ECO:0008006" key="4">
    <source>
        <dbReference type="Google" id="ProtNLM"/>
    </source>
</evidence>
<evidence type="ECO:0000256" key="1">
    <source>
        <dbReference type="SAM" id="Phobius"/>
    </source>
</evidence>
<dbReference type="EMBL" id="CP099468">
    <property type="protein sequence ID" value="USQ85753.1"/>
    <property type="molecule type" value="Genomic_DNA"/>
</dbReference>
<feature type="transmembrane region" description="Helical" evidence="1">
    <location>
        <begin position="143"/>
        <end position="162"/>
    </location>
</feature>
<proteinExistence type="predicted"/>
<organism evidence="2 3">
    <name type="scientific">Streptomyces phaeoluteigriseus</name>
    <dbReference type="NCBI Taxonomy" id="114686"/>
    <lineage>
        <taxon>Bacteria</taxon>
        <taxon>Bacillati</taxon>
        <taxon>Actinomycetota</taxon>
        <taxon>Actinomycetes</taxon>
        <taxon>Kitasatosporales</taxon>
        <taxon>Streptomycetaceae</taxon>
        <taxon>Streptomyces</taxon>
        <taxon>Streptomyces aurantiacus group</taxon>
    </lineage>
</organism>
<name>A0ABY4Z9N1_9ACTN</name>
<dbReference type="RefSeq" id="WP_252551006.1">
    <property type="nucleotide sequence ID" value="NZ_CP099468.1"/>
</dbReference>
<keyword evidence="1" id="KW-0472">Membrane</keyword>
<evidence type="ECO:0000313" key="2">
    <source>
        <dbReference type="EMBL" id="USQ85753.1"/>
    </source>
</evidence>
<gene>
    <name evidence="2" type="ORF">NFX46_19505</name>
</gene>